<sequence>MTLFIIILGLTCTALRVVPGLVMRNANISPIVYKTMSFLPVIIFTAMICTDVFFWDGQFNLNVLENIKLIPTVISIIVAYYLRDIIKTIVAGVGAMAIMYMIFI</sequence>
<dbReference type="OrthoDB" id="7870017at2"/>
<keyword evidence="1" id="KW-1133">Transmembrane helix</keyword>
<reference evidence="2 3" key="1">
    <citation type="submission" date="2018-11" db="EMBL/GenBank/DDBJ databases">
        <title>Aerococcus sp. SJQ22, whole genome shotgun sequence.</title>
        <authorList>
            <person name="Sun L."/>
            <person name="Gao X."/>
            <person name="Chen W."/>
            <person name="Huang K."/>
        </authorList>
    </citation>
    <scope>NUCLEOTIDE SEQUENCE [LARGE SCALE GENOMIC DNA]</scope>
    <source>
        <strain evidence="2 3">SJQ22</strain>
    </source>
</reference>
<keyword evidence="1" id="KW-0472">Membrane</keyword>
<dbReference type="Proteomes" id="UP000273977">
    <property type="component" value="Unassembled WGS sequence"/>
</dbReference>
<keyword evidence="1" id="KW-0812">Transmembrane</keyword>
<proteinExistence type="predicted"/>
<comment type="caution">
    <text evidence="2">The sequence shown here is derived from an EMBL/GenBank/DDBJ whole genome shotgun (WGS) entry which is preliminary data.</text>
</comment>
<accession>A0A3N4HCP5</accession>
<feature type="transmembrane region" description="Helical" evidence="1">
    <location>
        <begin position="36"/>
        <end position="54"/>
    </location>
</feature>
<evidence type="ECO:0000256" key="1">
    <source>
        <dbReference type="SAM" id="Phobius"/>
    </source>
</evidence>
<dbReference type="AlphaFoldDB" id="A0A3N4HCP5"/>
<dbReference type="InterPro" id="IPR008407">
    <property type="entry name" value="Brnchd-chn_aa_trnsp_AzlD"/>
</dbReference>
<evidence type="ECO:0000313" key="3">
    <source>
        <dbReference type="Proteomes" id="UP000273977"/>
    </source>
</evidence>
<gene>
    <name evidence="2" type="ORF">EF384_01775</name>
</gene>
<feature type="transmembrane region" description="Helical" evidence="1">
    <location>
        <begin position="88"/>
        <end position="103"/>
    </location>
</feature>
<dbReference type="RefSeq" id="WP_123779271.1">
    <property type="nucleotide sequence ID" value="NZ_RKMG01000003.1"/>
</dbReference>
<name>A0A3N4HCP5_9LACT</name>
<organism evidence="2 3">
    <name type="scientific">Aerococcus agrisoli</name>
    <dbReference type="NCBI Taxonomy" id="2487350"/>
    <lineage>
        <taxon>Bacteria</taxon>
        <taxon>Bacillati</taxon>
        <taxon>Bacillota</taxon>
        <taxon>Bacilli</taxon>
        <taxon>Lactobacillales</taxon>
        <taxon>Aerococcaceae</taxon>
        <taxon>Aerococcus</taxon>
    </lineage>
</organism>
<keyword evidence="3" id="KW-1185">Reference proteome</keyword>
<protein>
    <submittedName>
        <fullName evidence="2">AzlD domain-containing protein</fullName>
    </submittedName>
</protein>
<dbReference type="EMBL" id="RKMG01000003">
    <property type="protein sequence ID" value="RPA63674.1"/>
    <property type="molecule type" value="Genomic_DNA"/>
</dbReference>
<evidence type="ECO:0000313" key="2">
    <source>
        <dbReference type="EMBL" id="RPA63674.1"/>
    </source>
</evidence>
<dbReference type="Pfam" id="PF05437">
    <property type="entry name" value="AzlD"/>
    <property type="match status" value="1"/>
</dbReference>